<dbReference type="InterPro" id="IPR011042">
    <property type="entry name" value="6-blade_b-propeller_TolB-like"/>
</dbReference>
<dbReference type="PANTHER" id="PTHR19328:SF75">
    <property type="entry name" value="ALDOSE SUGAR DEHYDROGENASE YLII"/>
    <property type="match status" value="1"/>
</dbReference>
<sequence>MKYFYLPISCFIISLNLACAQQENPPNIELSDDSDYYIEKIVDGIDIPWGMTFINNKEFLVSNIDGLLYHVKNGEKTAVKGLPEIHYNGQGGLLDLAIDNNFGNNNFLYFTASVHGGGDEGSNTALYRANYSNYNLTDLKLLYKASPNSNKGQHYGSKILIDSTHIYFSIGDRGNRDVNPQDITRDGGKIYRINLDGSIPSDNPFSDIKNAKKAIWSYGHRNPQGMIFGPRDNKIWINEHGPRGGDEINIIEKFEKGEDSLKNPIETRNYGWPLASYGINYSGTKFTDHTSLDGTVQPIYYWTPSIAPSGFVMLKSNIYPEWKGSLFVGSLSFEYLERLQLEGEKVIKREKILDNIGRVRNIIEGPDGYLYISVEKKGIFKIIPSNKSSSTPEKNNE</sequence>
<gene>
    <name evidence="2" type="ORF">METZ01_LOCUS35231</name>
</gene>
<protein>
    <recommendedName>
        <fullName evidence="1">Glucose/Sorbosone dehydrogenase domain-containing protein</fullName>
    </recommendedName>
</protein>
<dbReference type="AlphaFoldDB" id="A0A381QXE2"/>
<dbReference type="SUPFAM" id="SSF50952">
    <property type="entry name" value="Soluble quinoprotein glucose dehydrogenase"/>
    <property type="match status" value="1"/>
</dbReference>
<name>A0A381QXE2_9ZZZZ</name>
<accession>A0A381QXE2</accession>
<dbReference type="EMBL" id="UINC01001505">
    <property type="protein sequence ID" value="SUZ82377.1"/>
    <property type="molecule type" value="Genomic_DNA"/>
</dbReference>
<reference evidence="2" key="1">
    <citation type="submission" date="2018-05" db="EMBL/GenBank/DDBJ databases">
        <authorList>
            <person name="Lanie J.A."/>
            <person name="Ng W.-L."/>
            <person name="Kazmierczak K.M."/>
            <person name="Andrzejewski T.M."/>
            <person name="Davidsen T.M."/>
            <person name="Wayne K.J."/>
            <person name="Tettelin H."/>
            <person name="Glass J.I."/>
            <person name="Rusch D."/>
            <person name="Podicherti R."/>
            <person name="Tsui H.-C.T."/>
            <person name="Winkler M.E."/>
        </authorList>
    </citation>
    <scope>NUCLEOTIDE SEQUENCE</scope>
</reference>
<feature type="domain" description="Glucose/Sorbosone dehydrogenase" evidence="1">
    <location>
        <begin position="46"/>
        <end position="376"/>
    </location>
</feature>
<evidence type="ECO:0000313" key="2">
    <source>
        <dbReference type="EMBL" id="SUZ82377.1"/>
    </source>
</evidence>
<dbReference type="Gene3D" id="2.120.10.30">
    <property type="entry name" value="TolB, C-terminal domain"/>
    <property type="match status" value="1"/>
</dbReference>
<dbReference type="PANTHER" id="PTHR19328">
    <property type="entry name" value="HEDGEHOG-INTERACTING PROTEIN"/>
    <property type="match status" value="1"/>
</dbReference>
<evidence type="ECO:0000259" key="1">
    <source>
        <dbReference type="Pfam" id="PF07995"/>
    </source>
</evidence>
<dbReference type="InterPro" id="IPR011041">
    <property type="entry name" value="Quinoprot_gluc/sorb_DH_b-prop"/>
</dbReference>
<organism evidence="2">
    <name type="scientific">marine metagenome</name>
    <dbReference type="NCBI Taxonomy" id="408172"/>
    <lineage>
        <taxon>unclassified sequences</taxon>
        <taxon>metagenomes</taxon>
        <taxon>ecological metagenomes</taxon>
    </lineage>
</organism>
<dbReference type="InterPro" id="IPR012938">
    <property type="entry name" value="Glc/Sorbosone_DH"/>
</dbReference>
<proteinExistence type="predicted"/>
<dbReference type="Pfam" id="PF07995">
    <property type="entry name" value="GSDH"/>
    <property type="match status" value="1"/>
</dbReference>